<sequence>MTNPTSLQDHFAHCIQVLGGVTAASRRLGIDERAIRRFVNGEKPISSRLMRDTAEALRALITEATDAEQGIASSLEAAEDD</sequence>
<comment type="caution">
    <text evidence="1">The sequence shown here is derived from an EMBL/GenBank/DDBJ whole genome shotgun (WGS) entry which is preliminary data.</text>
</comment>
<dbReference type="RefSeq" id="WP_169491833.1">
    <property type="nucleotide sequence ID" value="NZ_JABBGM010000001.1"/>
</dbReference>
<dbReference type="Proteomes" id="UP000583556">
    <property type="component" value="Unassembled WGS sequence"/>
</dbReference>
<gene>
    <name evidence="1" type="ORF">HHL27_02850</name>
</gene>
<proteinExistence type="predicted"/>
<organism evidence="1 2">
    <name type="scientific">Novosphingobium olei</name>
    <dbReference type="NCBI Taxonomy" id="2728851"/>
    <lineage>
        <taxon>Bacteria</taxon>
        <taxon>Pseudomonadati</taxon>
        <taxon>Pseudomonadota</taxon>
        <taxon>Alphaproteobacteria</taxon>
        <taxon>Sphingomonadales</taxon>
        <taxon>Sphingomonadaceae</taxon>
        <taxon>Novosphingobium</taxon>
    </lineage>
</organism>
<reference evidence="1 2" key="1">
    <citation type="submission" date="2020-04" db="EMBL/GenBank/DDBJ databases">
        <title>Novosphingobium sp. TW-4 isolated from soil.</title>
        <authorList>
            <person name="Dahal R.H."/>
            <person name="Chaudhary D.K."/>
        </authorList>
    </citation>
    <scope>NUCLEOTIDE SEQUENCE [LARGE SCALE GENOMIC DNA]</scope>
    <source>
        <strain evidence="1 2">TW-4</strain>
    </source>
</reference>
<accession>A0A7Y0BLN1</accession>
<keyword evidence="2" id="KW-1185">Reference proteome</keyword>
<dbReference type="AlphaFoldDB" id="A0A7Y0BLN1"/>
<protein>
    <submittedName>
        <fullName evidence="1">Uncharacterized protein</fullName>
    </submittedName>
</protein>
<dbReference type="EMBL" id="JABBGM010000001">
    <property type="protein sequence ID" value="NML92609.1"/>
    <property type="molecule type" value="Genomic_DNA"/>
</dbReference>
<name>A0A7Y0BLN1_9SPHN</name>
<evidence type="ECO:0000313" key="2">
    <source>
        <dbReference type="Proteomes" id="UP000583556"/>
    </source>
</evidence>
<evidence type="ECO:0000313" key="1">
    <source>
        <dbReference type="EMBL" id="NML92609.1"/>
    </source>
</evidence>